<evidence type="ECO:0000313" key="3">
    <source>
        <dbReference type="Proteomes" id="UP000028549"/>
    </source>
</evidence>
<proteinExistence type="predicted"/>
<keyword evidence="3" id="KW-1185">Reference proteome</keyword>
<dbReference type="CDD" id="cd04301">
    <property type="entry name" value="NAT_SF"/>
    <property type="match status" value="1"/>
</dbReference>
<dbReference type="AlphaFoldDB" id="A0A084GLP3"/>
<sequence length="173" mass="19490">MKVLIRKASREDAKQIAIVHVDSWRTTYKGIVADSFLNSLTYESKEKIWRNLNPDTVFVAEDEEGKIVGFAGFGPARSQEYGYDGELYAIYLLKEAQGAGVGKSLVRAAAEDLMNLNYQSMMLWVMNANPSKGFYERYSPEKVGEDTYAIEGTDHPETAFGWNLKELTARLNT</sequence>
<accession>A0A084GLP3</accession>
<dbReference type="InterPro" id="IPR016181">
    <property type="entry name" value="Acyl_CoA_acyltransferase"/>
</dbReference>
<dbReference type="InterPro" id="IPR050276">
    <property type="entry name" value="MshD_Acetyltransferase"/>
</dbReference>
<dbReference type="Pfam" id="PF00583">
    <property type="entry name" value="Acetyltransf_1"/>
    <property type="match status" value="1"/>
</dbReference>
<comment type="caution">
    <text evidence="2">The sequence shown here is derived from an EMBL/GenBank/DDBJ whole genome shotgun (WGS) entry which is preliminary data.</text>
</comment>
<dbReference type="PROSITE" id="PS51186">
    <property type="entry name" value="GNAT"/>
    <property type="match status" value="1"/>
</dbReference>
<evidence type="ECO:0000259" key="1">
    <source>
        <dbReference type="PROSITE" id="PS51186"/>
    </source>
</evidence>
<protein>
    <recommendedName>
        <fullName evidence="1">N-acetyltransferase domain-containing protein</fullName>
    </recommendedName>
</protein>
<dbReference type="RefSeq" id="WP_029566108.1">
    <property type="nucleotide sequence ID" value="NZ_JNVC02000014.1"/>
</dbReference>
<gene>
    <name evidence="2" type="ORF">GS18_0217095</name>
</gene>
<dbReference type="OrthoDB" id="5292888at2"/>
<dbReference type="Gene3D" id="3.40.630.30">
    <property type="match status" value="1"/>
</dbReference>
<dbReference type="Proteomes" id="UP000028549">
    <property type="component" value="Unassembled WGS sequence"/>
</dbReference>
<name>A0A084GLP3_METID</name>
<dbReference type="SUPFAM" id="SSF55729">
    <property type="entry name" value="Acyl-CoA N-acyltransferases (Nat)"/>
    <property type="match status" value="1"/>
</dbReference>
<dbReference type="PANTHER" id="PTHR43617:SF30">
    <property type="entry name" value="HISTONE ACETYLTRANSFERASE"/>
    <property type="match status" value="1"/>
</dbReference>
<reference evidence="2 3" key="1">
    <citation type="journal article" date="2005" name="Int. J. Syst. Evol. Microbiol.">
        <title>Bacillus cibi sp. nov., isolated from jeotgal, a traditional Korean fermented seafood.</title>
        <authorList>
            <person name="Yoon J.H."/>
            <person name="Lee C.H."/>
            <person name="Oh T.K."/>
        </authorList>
    </citation>
    <scope>NUCLEOTIDE SEQUENCE [LARGE SCALE GENOMIC DNA]</scope>
    <source>
        <strain evidence="2 3">DSM 16189</strain>
    </source>
</reference>
<feature type="domain" description="N-acetyltransferase" evidence="1">
    <location>
        <begin position="3"/>
        <end position="170"/>
    </location>
</feature>
<evidence type="ECO:0000313" key="2">
    <source>
        <dbReference type="EMBL" id="KEZ48255.1"/>
    </source>
</evidence>
<organism evidence="2 3">
    <name type="scientific">Metabacillus indicus</name>
    <name type="common">Bacillus indicus</name>
    <dbReference type="NCBI Taxonomy" id="246786"/>
    <lineage>
        <taxon>Bacteria</taxon>
        <taxon>Bacillati</taxon>
        <taxon>Bacillota</taxon>
        <taxon>Bacilli</taxon>
        <taxon>Bacillales</taxon>
        <taxon>Bacillaceae</taxon>
        <taxon>Metabacillus</taxon>
    </lineage>
</organism>
<dbReference type="EMBL" id="JNVC02000014">
    <property type="protein sequence ID" value="KEZ48255.1"/>
    <property type="molecule type" value="Genomic_DNA"/>
</dbReference>
<dbReference type="InterPro" id="IPR000182">
    <property type="entry name" value="GNAT_dom"/>
</dbReference>
<dbReference type="GO" id="GO:0016747">
    <property type="term" value="F:acyltransferase activity, transferring groups other than amino-acyl groups"/>
    <property type="evidence" value="ECO:0007669"/>
    <property type="project" value="InterPro"/>
</dbReference>
<dbReference type="STRING" id="246786.GS18_0217095"/>
<dbReference type="PANTHER" id="PTHR43617">
    <property type="entry name" value="L-AMINO ACID N-ACETYLTRANSFERASE"/>
    <property type="match status" value="1"/>
</dbReference>